<reference evidence="2 3" key="1">
    <citation type="submission" date="2020-08" db="EMBL/GenBank/DDBJ databases">
        <title>Sequencing the genomes of 1000 actinobacteria strains.</title>
        <authorList>
            <person name="Klenk H.-P."/>
        </authorList>
    </citation>
    <scope>NUCLEOTIDE SEQUENCE [LARGE SCALE GENOMIC DNA]</scope>
    <source>
        <strain evidence="2 3">DSM 45486</strain>
    </source>
</reference>
<feature type="region of interest" description="Disordered" evidence="1">
    <location>
        <begin position="54"/>
        <end position="101"/>
    </location>
</feature>
<dbReference type="EMBL" id="JACHMO010000001">
    <property type="protein sequence ID" value="MBB5808265.1"/>
    <property type="molecule type" value="Genomic_DNA"/>
</dbReference>
<dbReference type="AlphaFoldDB" id="A0A7W9HU39"/>
<protein>
    <submittedName>
        <fullName evidence="2">Uncharacterized protein</fullName>
    </submittedName>
</protein>
<organism evidence="2 3">
    <name type="scientific">Saccharothrix ecbatanensis</name>
    <dbReference type="NCBI Taxonomy" id="1105145"/>
    <lineage>
        <taxon>Bacteria</taxon>
        <taxon>Bacillati</taxon>
        <taxon>Actinomycetota</taxon>
        <taxon>Actinomycetes</taxon>
        <taxon>Pseudonocardiales</taxon>
        <taxon>Pseudonocardiaceae</taxon>
        <taxon>Saccharothrix</taxon>
    </lineage>
</organism>
<sequence>MQTPRSPDHVADEEEAADAVEEVSKAAAVTCVVTSSALVWEFGALVLEWITGSAGTGSAARSGRRCGRGGQDVVGDFGSGARDRRDAAVPSGRCSRALRLP</sequence>
<keyword evidence="3" id="KW-1185">Reference proteome</keyword>
<comment type="caution">
    <text evidence="2">The sequence shown here is derived from an EMBL/GenBank/DDBJ whole genome shotgun (WGS) entry which is preliminary data.</text>
</comment>
<dbReference type="RefSeq" id="WP_184928195.1">
    <property type="nucleotide sequence ID" value="NZ_JACHMO010000001.1"/>
</dbReference>
<evidence type="ECO:0000313" key="2">
    <source>
        <dbReference type="EMBL" id="MBB5808265.1"/>
    </source>
</evidence>
<proteinExistence type="predicted"/>
<gene>
    <name evidence="2" type="ORF">F4560_008033</name>
</gene>
<dbReference type="Proteomes" id="UP000552097">
    <property type="component" value="Unassembled WGS sequence"/>
</dbReference>
<name>A0A7W9HU39_9PSEU</name>
<evidence type="ECO:0000256" key="1">
    <source>
        <dbReference type="SAM" id="MobiDB-lite"/>
    </source>
</evidence>
<accession>A0A7W9HU39</accession>
<evidence type="ECO:0000313" key="3">
    <source>
        <dbReference type="Proteomes" id="UP000552097"/>
    </source>
</evidence>